<feature type="region of interest" description="Disordered" evidence="1">
    <location>
        <begin position="1"/>
        <end position="20"/>
    </location>
</feature>
<sequence length="275" mass="29753">MLKDQSAAINTIADDPSSTGSALISVLSSLSSPNASCISIPPPHTLRLDGDTITTTQGATQKDTYNDFVTLLNVLNRPPMKGEGGGGQKGGKRVPDESTTSNNPSDDASSNPSDDLSPSNESSKSTSSNVTNPKVASAIILHQALKKSLYWDPILLHLYCQDSIGSRVWVDDSDPDVRSFVSILEASFDTQDRSLTPEQALQEQEITREIDEVLMKESSGQGQRTEKRNRGEDDEEAGRGGGEKKSRHKMVEDHQGEKGGESSEYEDTDDELEII</sequence>
<dbReference type="AlphaFoldDB" id="A0A9W7C7Z6"/>
<feature type="compositionally biased region" description="Basic and acidic residues" evidence="1">
    <location>
        <begin position="224"/>
        <end position="261"/>
    </location>
</feature>
<evidence type="ECO:0000313" key="2">
    <source>
        <dbReference type="EMBL" id="GMI03522.1"/>
    </source>
</evidence>
<evidence type="ECO:0000256" key="1">
    <source>
        <dbReference type="SAM" id="MobiDB-lite"/>
    </source>
</evidence>
<accession>A0A9W7C7Z6</accession>
<organism evidence="2 3">
    <name type="scientific">Triparma retinervis</name>
    <dbReference type="NCBI Taxonomy" id="2557542"/>
    <lineage>
        <taxon>Eukaryota</taxon>
        <taxon>Sar</taxon>
        <taxon>Stramenopiles</taxon>
        <taxon>Ochrophyta</taxon>
        <taxon>Bolidophyceae</taxon>
        <taxon>Parmales</taxon>
        <taxon>Triparmaceae</taxon>
        <taxon>Triparma</taxon>
    </lineage>
</organism>
<dbReference type="Proteomes" id="UP001165082">
    <property type="component" value="Unassembled WGS sequence"/>
</dbReference>
<evidence type="ECO:0000313" key="3">
    <source>
        <dbReference type="Proteomes" id="UP001165082"/>
    </source>
</evidence>
<protein>
    <submittedName>
        <fullName evidence="2">Uncharacterized protein</fullName>
    </submittedName>
</protein>
<feature type="compositionally biased region" description="Acidic residues" evidence="1">
    <location>
        <begin position="263"/>
        <end position="275"/>
    </location>
</feature>
<feature type="region of interest" description="Disordered" evidence="1">
    <location>
        <begin position="76"/>
        <end position="131"/>
    </location>
</feature>
<name>A0A9W7C7Z6_9STRA</name>
<proteinExistence type="predicted"/>
<feature type="region of interest" description="Disordered" evidence="1">
    <location>
        <begin position="213"/>
        <end position="275"/>
    </location>
</feature>
<reference evidence="2" key="1">
    <citation type="submission" date="2022-07" db="EMBL/GenBank/DDBJ databases">
        <title>Genome analysis of Parmales, a sister group of diatoms, reveals the evolutionary specialization of diatoms from phago-mixotrophs to photoautotrophs.</title>
        <authorList>
            <person name="Ban H."/>
            <person name="Sato S."/>
            <person name="Yoshikawa S."/>
            <person name="Kazumasa Y."/>
            <person name="Nakamura Y."/>
            <person name="Ichinomiya M."/>
            <person name="Saitoh K."/>
            <person name="Sato N."/>
            <person name="Blanc-Mathieu R."/>
            <person name="Endo H."/>
            <person name="Kuwata A."/>
            <person name="Ogata H."/>
        </authorList>
    </citation>
    <scope>NUCLEOTIDE SEQUENCE</scope>
</reference>
<gene>
    <name evidence="2" type="ORF">TrRE_jg8342</name>
</gene>
<comment type="caution">
    <text evidence="2">The sequence shown here is derived from an EMBL/GenBank/DDBJ whole genome shotgun (WGS) entry which is preliminary data.</text>
</comment>
<keyword evidence="3" id="KW-1185">Reference proteome</keyword>
<feature type="compositionally biased region" description="Low complexity" evidence="1">
    <location>
        <begin position="101"/>
        <end position="131"/>
    </location>
</feature>
<dbReference type="EMBL" id="BRXZ01000036">
    <property type="protein sequence ID" value="GMI03522.1"/>
    <property type="molecule type" value="Genomic_DNA"/>
</dbReference>